<organism evidence="1 2">
    <name type="scientific">Rhizophagus irregularis</name>
    <dbReference type="NCBI Taxonomy" id="588596"/>
    <lineage>
        <taxon>Eukaryota</taxon>
        <taxon>Fungi</taxon>
        <taxon>Fungi incertae sedis</taxon>
        <taxon>Mucoromycota</taxon>
        <taxon>Glomeromycotina</taxon>
        <taxon>Glomeromycetes</taxon>
        <taxon>Glomerales</taxon>
        <taxon>Glomeraceae</taxon>
        <taxon>Rhizophagus</taxon>
    </lineage>
</organism>
<gene>
    <name evidence="1" type="ORF">RhiirC2_383832</name>
</gene>
<sequence>MKISRVNGGSHANYAIYEHNTNNGFNFGSAFYLASNLNIYSNHSGHYDNNVNDVLSPYFGGNFVPAEIEVFKITVL</sequence>
<dbReference type="AlphaFoldDB" id="A0A2N1NF31"/>
<reference evidence="1 2" key="2">
    <citation type="submission" date="2017-10" db="EMBL/GenBank/DDBJ databases">
        <title>Extensive intraspecific genome diversity in a model arbuscular mycorrhizal fungus.</title>
        <authorList>
            <person name="Chen E.C.H."/>
            <person name="Morin E."/>
            <person name="Baudet D."/>
            <person name="Noel J."/>
            <person name="Ndikumana S."/>
            <person name="Charron P."/>
            <person name="St-Onge C."/>
            <person name="Giorgi J."/>
            <person name="Grigoriev I.V."/>
            <person name="Roux C."/>
            <person name="Martin F.M."/>
            <person name="Corradi N."/>
        </authorList>
    </citation>
    <scope>NUCLEOTIDE SEQUENCE [LARGE SCALE GENOMIC DNA]</scope>
    <source>
        <strain evidence="1 2">C2</strain>
    </source>
</reference>
<dbReference type="EMBL" id="LLXL01000442">
    <property type="protein sequence ID" value="PKK72434.1"/>
    <property type="molecule type" value="Genomic_DNA"/>
</dbReference>
<protein>
    <recommendedName>
        <fullName evidence="3">TLDc domain-containing protein</fullName>
    </recommendedName>
</protein>
<comment type="caution">
    <text evidence="1">The sequence shown here is derived from an EMBL/GenBank/DDBJ whole genome shotgun (WGS) entry which is preliminary data.</text>
</comment>
<proteinExistence type="predicted"/>
<name>A0A2N1NF31_9GLOM</name>
<evidence type="ECO:0000313" key="2">
    <source>
        <dbReference type="Proteomes" id="UP000233469"/>
    </source>
</evidence>
<reference evidence="1 2" key="1">
    <citation type="submission" date="2016-04" db="EMBL/GenBank/DDBJ databases">
        <title>Genome analyses suggest a sexual origin of heterokaryosis in a supposedly ancient asexual fungus.</title>
        <authorList>
            <person name="Ropars J."/>
            <person name="Sedzielewska K."/>
            <person name="Noel J."/>
            <person name="Charron P."/>
            <person name="Farinelli L."/>
            <person name="Marton T."/>
            <person name="Kruger M."/>
            <person name="Pelin A."/>
            <person name="Brachmann A."/>
            <person name="Corradi N."/>
        </authorList>
    </citation>
    <scope>NUCLEOTIDE SEQUENCE [LARGE SCALE GENOMIC DNA]</scope>
    <source>
        <strain evidence="1 2">C2</strain>
    </source>
</reference>
<dbReference type="Proteomes" id="UP000233469">
    <property type="component" value="Unassembled WGS sequence"/>
</dbReference>
<accession>A0A2N1NF31</accession>
<evidence type="ECO:0008006" key="3">
    <source>
        <dbReference type="Google" id="ProtNLM"/>
    </source>
</evidence>
<evidence type="ECO:0000313" key="1">
    <source>
        <dbReference type="EMBL" id="PKK72434.1"/>
    </source>
</evidence>